<name>A0A4R3YCZ8_9PROT</name>
<gene>
    <name evidence="2" type="ORF">EDC63_101315</name>
</gene>
<keyword evidence="1" id="KW-1133">Transmembrane helix</keyword>
<keyword evidence="1" id="KW-0472">Membrane</keyword>
<keyword evidence="1" id="KW-0812">Transmembrane</keyword>
<keyword evidence="3" id="KW-1185">Reference proteome</keyword>
<dbReference type="Proteomes" id="UP000295367">
    <property type="component" value="Unassembled WGS sequence"/>
</dbReference>
<organism evidence="2 3">
    <name type="scientific">Sulfurirhabdus autotrophica</name>
    <dbReference type="NCBI Taxonomy" id="1706046"/>
    <lineage>
        <taxon>Bacteria</taxon>
        <taxon>Pseudomonadati</taxon>
        <taxon>Pseudomonadota</taxon>
        <taxon>Betaproteobacteria</taxon>
        <taxon>Nitrosomonadales</taxon>
        <taxon>Sulfuricellaceae</taxon>
        <taxon>Sulfurirhabdus</taxon>
    </lineage>
</organism>
<dbReference type="AlphaFoldDB" id="A0A4R3YCZ8"/>
<evidence type="ECO:0008006" key="4">
    <source>
        <dbReference type="Google" id="ProtNLM"/>
    </source>
</evidence>
<protein>
    <recommendedName>
        <fullName evidence="4">Zinc ribbon protein</fullName>
    </recommendedName>
</protein>
<sequence>MIKCKECGGEVSSKADACPKCGVRLKAKPSGCIVGFFKLIGGIVGTIIGLMVAISFLSGGDKRDPLQELESRCRALSDSYSIESEKPTVYSSCVSSGKAALKSRGVN</sequence>
<feature type="transmembrane region" description="Helical" evidence="1">
    <location>
        <begin position="33"/>
        <end position="57"/>
    </location>
</feature>
<evidence type="ECO:0000256" key="1">
    <source>
        <dbReference type="SAM" id="Phobius"/>
    </source>
</evidence>
<accession>A0A4R3YCZ8</accession>
<reference evidence="2 3" key="1">
    <citation type="submission" date="2019-03" db="EMBL/GenBank/DDBJ databases">
        <title>Genomic Encyclopedia of Type Strains, Phase IV (KMG-IV): sequencing the most valuable type-strain genomes for metagenomic binning, comparative biology and taxonomic classification.</title>
        <authorList>
            <person name="Goeker M."/>
        </authorList>
    </citation>
    <scope>NUCLEOTIDE SEQUENCE [LARGE SCALE GENOMIC DNA]</scope>
    <source>
        <strain evidence="2 3">DSM 100309</strain>
    </source>
</reference>
<evidence type="ECO:0000313" key="3">
    <source>
        <dbReference type="Proteomes" id="UP000295367"/>
    </source>
</evidence>
<dbReference type="EMBL" id="SMCO01000001">
    <property type="protein sequence ID" value="TCV90345.1"/>
    <property type="molecule type" value="Genomic_DNA"/>
</dbReference>
<evidence type="ECO:0000313" key="2">
    <source>
        <dbReference type="EMBL" id="TCV90345.1"/>
    </source>
</evidence>
<comment type="caution">
    <text evidence="2">The sequence shown here is derived from an EMBL/GenBank/DDBJ whole genome shotgun (WGS) entry which is preliminary data.</text>
</comment>
<proteinExistence type="predicted"/>